<dbReference type="EMBL" id="JAACJM010000150">
    <property type="protein sequence ID" value="KAF5343053.1"/>
    <property type="molecule type" value="Genomic_DNA"/>
</dbReference>
<comment type="similarity">
    <text evidence="3">Belongs to the cytochrome P450 family.</text>
</comment>
<evidence type="ECO:0000313" key="11">
    <source>
        <dbReference type="Proteomes" id="UP000559256"/>
    </source>
</evidence>
<dbReference type="OrthoDB" id="2789670at2759"/>
<evidence type="ECO:0008006" key="12">
    <source>
        <dbReference type="Google" id="ProtNLM"/>
    </source>
</evidence>
<dbReference type="PRINTS" id="PR00463">
    <property type="entry name" value="EP450I"/>
</dbReference>
<protein>
    <recommendedName>
        <fullName evidence="12">Cytochrome P450</fullName>
    </recommendedName>
</protein>
<keyword evidence="8" id="KW-0503">Monooxygenase</keyword>
<comment type="caution">
    <text evidence="10">The sequence shown here is derived from an EMBL/GenBank/DDBJ whole genome shotgun (WGS) entry which is preliminary data.</text>
</comment>
<dbReference type="Pfam" id="PF00067">
    <property type="entry name" value="p450"/>
    <property type="match status" value="2"/>
</dbReference>
<evidence type="ECO:0000256" key="3">
    <source>
        <dbReference type="ARBA" id="ARBA00010617"/>
    </source>
</evidence>
<keyword evidence="7 9" id="KW-0408">Iron</keyword>
<evidence type="ECO:0000313" key="10">
    <source>
        <dbReference type="EMBL" id="KAF5343053.1"/>
    </source>
</evidence>
<name>A0A8H5CKB5_9AGAR</name>
<dbReference type="SUPFAM" id="SSF48264">
    <property type="entry name" value="Cytochrome P450"/>
    <property type="match status" value="1"/>
</dbReference>
<dbReference type="PANTHER" id="PTHR46300:SF1">
    <property type="entry name" value="P450, PUTATIVE (EUROFUNG)-RELATED"/>
    <property type="match status" value="1"/>
</dbReference>
<keyword evidence="6" id="KW-0560">Oxidoreductase</keyword>
<feature type="binding site" description="axial binding residue" evidence="9">
    <location>
        <position position="442"/>
    </location>
    <ligand>
        <name>heme</name>
        <dbReference type="ChEBI" id="CHEBI:30413"/>
    </ligand>
    <ligandPart>
        <name>Fe</name>
        <dbReference type="ChEBI" id="CHEBI:18248"/>
    </ligandPart>
</feature>
<dbReference type="Gene3D" id="1.10.630.10">
    <property type="entry name" value="Cytochrome P450"/>
    <property type="match status" value="2"/>
</dbReference>
<dbReference type="InterPro" id="IPR002401">
    <property type="entry name" value="Cyt_P450_E_grp-I"/>
</dbReference>
<sequence length="514" mass="57136">MDVLTSNSSSLLSSDFGSLSSLYNATSENAYTLLGIALAAVLLSWATKKPQGPFPPGPKGIPFFGNAFQLPHSFTWFKFTEWGQQYGPIVGLNMAGQPMVILNTGKVCADLMDRRSVIYSDRPRFIMASEILTGGMLVGFANYGPVWRRLRKAAHLGLHLRAAESYYPIEEREAAILVKDLLRDPASWDSHIRRSIASTMFNVVYNGEPLATKEDPTVAKINALMHRVVQAALPGRFLVEIIPWMRYLPDWMASWKRKGKESFVEDSKMFKGFLQSVKNEVATGDYKPSFGSHLVYPGNPHGLSKDEEAWLAGIIFGAGSDSTAGTLGWFMLLMALHPEAQAKAQEEIDRVRFCDGILSALSVSHIGSRKMIGTTATSSPRHGTIVVSNIYGINRDPEFFPDPDAFRPERYYNEDEDLTKKAEFDDTHGQGHYSYGFGRRVCVGMNLANNALFINIVSILWAVNVKCPVGPDGKKIIPDRNKFIDDGLVVRPEQFNCVIEPREHDVNVKLGEGY</sequence>
<comment type="pathway">
    <text evidence="2">Secondary metabolite biosynthesis.</text>
</comment>
<reference evidence="10 11" key="1">
    <citation type="journal article" date="2020" name="ISME J.">
        <title>Uncovering the hidden diversity of litter-decomposition mechanisms in mushroom-forming fungi.</title>
        <authorList>
            <person name="Floudas D."/>
            <person name="Bentzer J."/>
            <person name="Ahren D."/>
            <person name="Johansson T."/>
            <person name="Persson P."/>
            <person name="Tunlid A."/>
        </authorList>
    </citation>
    <scope>NUCLEOTIDE SEQUENCE [LARGE SCALE GENOMIC DNA]</scope>
    <source>
        <strain evidence="10 11">CBS 291.85</strain>
    </source>
</reference>
<proteinExistence type="inferred from homology"/>
<evidence type="ECO:0000256" key="5">
    <source>
        <dbReference type="ARBA" id="ARBA00022723"/>
    </source>
</evidence>
<dbReference type="PRINTS" id="PR00385">
    <property type="entry name" value="P450"/>
</dbReference>
<keyword evidence="5 9" id="KW-0479">Metal-binding</keyword>
<dbReference type="Proteomes" id="UP000559256">
    <property type="component" value="Unassembled WGS sequence"/>
</dbReference>
<dbReference type="GO" id="GO:0020037">
    <property type="term" value="F:heme binding"/>
    <property type="evidence" value="ECO:0007669"/>
    <property type="project" value="InterPro"/>
</dbReference>
<evidence type="ECO:0000256" key="1">
    <source>
        <dbReference type="ARBA" id="ARBA00001971"/>
    </source>
</evidence>
<evidence type="ECO:0000256" key="6">
    <source>
        <dbReference type="ARBA" id="ARBA00023002"/>
    </source>
</evidence>
<gene>
    <name evidence="10" type="ORF">D9758_011137</name>
</gene>
<dbReference type="GO" id="GO:0004497">
    <property type="term" value="F:monooxygenase activity"/>
    <property type="evidence" value="ECO:0007669"/>
    <property type="project" value="UniProtKB-KW"/>
</dbReference>
<organism evidence="10 11">
    <name type="scientific">Tetrapyrgos nigripes</name>
    <dbReference type="NCBI Taxonomy" id="182062"/>
    <lineage>
        <taxon>Eukaryota</taxon>
        <taxon>Fungi</taxon>
        <taxon>Dikarya</taxon>
        <taxon>Basidiomycota</taxon>
        <taxon>Agaricomycotina</taxon>
        <taxon>Agaricomycetes</taxon>
        <taxon>Agaricomycetidae</taxon>
        <taxon>Agaricales</taxon>
        <taxon>Marasmiineae</taxon>
        <taxon>Marasmiaceae</taxon>
        <taxon>Tetrapyrgos</taxon>
    </lineage>
</organism>
<dbReference type="InterPro" id="IPR050364">
    <property type="entry name" value="Cytochrome_P450_fung"/>
</dbReference>
<evidence type="ECO:0000256" key="2">
    <source>
        <dbReference type="ARBA" id="ARBA00005179"/>
    </source>
</evidence>
<evidence type="ECO:0000256" key="7">
    <source>
        <dbReference type="ARBA" id="ARBA00023004"/>
    </source>
</evidence>
<dbReference type="InterPro" id="IPR001128">
    <property type="entry name" value="Cyt_P450"/>
</dbReference>
<evidence type="ECO:0000256" key="8">
    <source>
        <dbReference type="ARBA" id="ARBA00023033"/>
    </source>
</evidence>
<dbReference type="PANTHER" id="PTHR46300">
    <property type="entry name" value="P450, PUTATIVE (EUROFUNG)-RELATED-RELATED"/>
    <property type="match status" value="1"/>
</dbReference>
<evidence type="ECO:0000256" key="9">
    <source>
        <dbReference type="PIRSR" id="PIRSR602401-1"/>
    </source>
</evidence>
<dbReference type="GO" id="GO:0005506">
    <property type="term" value="F:iron ion binding"/>
    <property type="evidence" value="ECO:0007669"/>
    <property type="project" value="InterPro"/>
</dbReference>
<evidence type="ECO:0000256" key="4">
    <source>
        <dbReference type="ARBA" id="ARBA00022617"/>
    </source>
</evidence>
<keyword evidence="4 9" id="KW-0349">Heme</keyword>
<accession>A0A8H5CKB5</accession>
<dbReference type="InterPro" id="IPR036396">
    <property type="entry name" value="Cyt_P450_sf"/>
</dbReference>
<dbReference type="AlphaFoldDB" id="A0A8H5CKB5"/>
<keyword evidence="11" id="KW-1185">Reference proteome</keyword>
<dbReference type="CDD" id="cd11065">
    <property type="entry name" value="CYP64-like"/>
    <property type="match status" value="1"/>
</dbReference>
<comment type="cofactor">
    <cofactor evidence="1 9">
        <name>heme</name>
        <dbReference type="ChEBI" id="CHEBI:30413"/>
    </cofactor>
</comment>
<dbReference type="GO" id="GO:0016705">
    <property type="term" value="F:oxidoreductase activity, acting on paired donors, with incorporation or reduction of molecular oxygen"/>
    <property type="evidence" value="ECO:0007669"/>
    <property type="project" value="InterPro"/>
</dbReference>